<sequence>LSILLQAGFGFAVFKGDIPALIKTAGFFDLPHVEESGNSISNNSIDVIVKKVRADYPEHKIVAVNLYGAGYENGVAEIRLQKHHDLIPTTHVTYALKDATKLADYNAIEAPAAATYTT</sequence>
<dbReference type="Proteomes" id="UP000305874">
    <property type="component" value="Unassembled WGS sequence"/>
</dbReference>
<comment type="caution">
    <text evidence="1">The sequence shown here is derived from an EMBL/GenBank/DDBJ whole genome shotgun (WGS) entry which is preliminary data.</text>
</comment>
<reference evidence="2" key="2">
    <citation type="submission" date="2019-06" db="EMBL/GenBank/DDBJ databases">
        <title>Co-occurence of chitin degradation, pigmentation and bioactivity in marine Pseudoalteromonas.</title>
        <authorList>
            <person name="Sonnenschein E.C."/>
            <person name="Bech P.K."/>
        </authorList>
    </citation>
    <scope>NUCLEOTIDE SEQUENCE [LARGE SCALE GENOMIC DNA]</scope>
    <source>
        <strain evidence="2">S2897</strain>
    </source>
</reference>
<feature type="non-terminal residue" evidence="1">
    <location>
        <position position="118"/>
    </location>
</feature>
<dbReference type="RefSeq" id="WP_171042003.1">
    <property type="nucleotide sequence ID" value="NZ_PNCG01000870.1"/>
</dbReference>
<dbReference type="EMBL" id="PNCG01000870">
    <property type="protein sequence ID" value="TMP71084.1"/>
    <property type="molecule type" value="Genomic_DNA"/>
</dbReference>
<evidence type="ECO:0000313" key="2">
    <source>
        <dbReference type="Proteomes" id="UP000305874"/>
    </source>
</evidence>
<feature type="non-terminal residue" evidence="1">
    <location>
        <position position="1"/>
    </location>
</feature>
<evidence type="ECO:0000313" key="1">
    <source>
        <dbReference type="EMBL" id="TMP71084.1"/>
    </source>
</evidence>
<accession>A0A5S3YFB2</accession>
<gene>
    <name evidence="1" type="ORF">CWC05_22905</name>
</gene>
<name>A0A5S3YFB2_9GAMM</name>
<protein>
    <submittedName>
        <fullName evidence="1">Uncharacterized protein</fullName>
    </submittedName>
</protein>
<reference evidence="1 2" key="1">
    <citation type="submission" date="2017-12" db="EMBL/GenBank/DDBJ databases">
        <authorList>
            <person name="Paulsen S."/>
            <person name="Gram L.K."/>
        </authorList>
    </citation>
    <scope>NUCLEOTIDE SEQUENCE [LARGE SCALE GENOMIC DNA]</scope>
    <source>
        <strain evidence="1 2">S2897</strain>
    </source>
</reference>
<dbReference type="AlphaFoldDB" id="A0A5S3YFB2"/>
<organism evidence="1 2">
    <name type="scientific">Pseudoalteromonas ruthenica</name>
    <dbReference type="NCBI Taxonomy" id="151081"/>
    <lineage>
        <taxon>Bacteria</taxon>
        <taxon>Pseudomonadati</taxon>
        <taxon>Pseudomonadota</taxon>
        <taxon>Gammaproteobacteria</taxon>
        <taxon>Alteromonadales</taxon>
        <taxon>Pseudoalteromonadaceae</taxon>
        <taxon>Pseudoalteromonas</taxon>
    </lineage>
</organism>
<proteinExistence type="predicted"/>